<evidence type="ECO:0000313" key="3">
    <source>
        <dbReference type="Proteomes" id="UP000321440"/>
    </source>
</evidence>
<dbReference type="AlphaFoldDB" id="A0A511W5I2"/>
<dbReference type="PANTHER" id="PTHR37038">
    <property type="entry name" value="TRANSCRIPTIONAL REGULATOR-RELATED"/>
    <property type="match status" value="1"/>
</dbReference>
<dbReference type="OrthoDB" id="34624at2"/>
<feature type="domain" description="HTH cro/C1-type" evidence="1">
    <location>
        <begin position="7"/>
        <end position="60"/>
    </location>
</feature>
<dbReference type="SUPFAM" id="SSF47413">
    <property type="entry name" value="lambda repressor-like DNA-binding domains"/>
    <property type="match status" value="1"/>
</dbReference>
<dbReference type="CDD" id="cd00093">
    <property type="entry name" value="HTH_XRE"/>
    <property type="match status" value="1"/>
</dbReference>
<dbReference type="EMBL" id="BJYA01000013">
    <property type="protein sequence ID" value="GEN46207.1"/>
    <property type="molecule type" value="Genomic_DNA"/>
</dbReference>
<dbReference type="Gene3D" id="1.25.40.10">
    <property type="entry name" value="Tetratricopeptide repeat domain"/>
    <property type="match status" value="1"/>
</dbReference>
<dbReference type="NCBIfam" id="TIGR01716">
    <property type="entry name" value="RGG_Cterm"/>
    <property type="match status" value="1"/>
</dbReference>
<organism evidence="2 3">
    <name type="scientific">Alkalibacillus haloalkaliphilus</name>
    <dbReference type="NCBI Taxonomy" id="94136"/>
    <lineage>
        <taxon>Bacteria</taxon>
        <taxon>Bacillati</taxon>
        <taxon>Bacillota</taxon>
        <taxon>Bacilli</taxon>
        <taxon>Bacillales</taxon>
        <taxon>Bacillaceae</taxon>
        <taxon>Alkalibacillus</taxon>
    </lineage>
</organism>
<dbReference type="InterPro" id="IPR010982">
    <property type="entry name" value="Lambda_DNA-bd_dom_sf"/>
</dbReference>
<sequence length="293" mass="34860">MNYGQTFREIRENKGYTLKEVSEGIVSVSFLSKFERGESEISIQHIHALLDRLKVTFEEFLFFHNNNQPSELEAFFNRAHEYYLKRDLQNLQKMHDEQMALWEKYKVKPYRCQAVILKIYENIIRDKMIDDERDGLKVLIDYLFNVEVWTLYELRLYSKTILVLDEKMIETLSKTAYKKSKQYQGLPKIRETVNNILLNTIIYLIGPVNQPKKLVNEQSIQYFFEIVEGNCLETDLLLKTNIMQLKGMYEVKKGNREAGLEMVDRAIEVFKDLQAPHLAKDAERYLNLMLKYR</sequence>
<dbReference type="InterPro" id="IPR053163">
    <property type="entry name" value="HTH-type_regulator_Rgg"/>
</dbReference>
<protein>
    <submittedName>
        <fullName evidence="2">XRE family transcriptional regulator</fullName>
    </submittedName>
</protein>
<dbReference type="InterPro" id="IPR011990">
    <property type="entry name" value="TPR-like_helical_dom_sf"/>
</dbReference>
<evidence type="ECO:0000313" key="2">
    <source>
        <dbReference type="EMBL" id="GEN46207.1"/>
    </source>
</evidence>
<proteinExistence type="predicted"/>
<dbReference type="InterPro" id="IPR001387">
    <property type="entry name" value="Cro/C1-type_HTH"/>
</dbReference>
<dbReference type="PROSITE" id="PS50943">
    <property type="entry name" value="HTH_CROC1"/>
    <property type="match status" value="1"/>
</dbReference>
<dbReference type="SMART" id="SM00530">
    <property type="entry name" value="HTH_XRE"/>
    <property type="match status" value="1"/>
</dbReference>
<dbReference type="Pfam" id="PF01381">
    <property type="entry name" value="HTH_3"/>
    <property type="match status" value="1"/>
</dbReference>
<dbReference type="PANTHER" id="PTHR37038:SF12">
    <property type="entry name" value="TRANSCRIPTIONAL REGULATOR"/>
    <property type="match status" value="1"/>
</dbReference>
<comment type="caution">
    <text evidence="2">The sequence shown here is derived from an EMBL/GenBank/DDBJ whole genome shotgun (WGS) entry which is preliminary data.</text>
</comment>
<reference evidence="2 3" key="1">
    <citation type="submission" date="2019-07" db="EMBL/GenBank/DDBJ databases">
        <title>Whole genome shotgun sequence of Alkalibacillus haloalkaliphilus NBRC 103110.</title>
        <authorList>
            <person name="Hosoyama A."/>
            <person name="Uohara A."/>
            <person name="Ohji S."/>
            <person name="Ichikawa N."/>
        </authorList>
    </citation>
    <scope>NUCLEOTIDE SEQUENCE [LARGE SCALE GENOMIC DNA]</scope>
    <source>
        <strain evidence="2 3">NBRC 103110</strain>
    </source>
</reference>
<dbReference type="GO" id="GO:0003677">
    <property type="term" value="F:DNA binding"/>
    <property type="evidence" value="ECO:0007669"/>
    <property type="project" value="InterPro"/>
</dbReference>
<keyword evidence="3" id="KW-1185">Reference proteome</keyword>
<name>A0A511W5I2_9BACI</name>
<dbReference type="RefSeq" id="WP_146816827.1">
    <property type="nucleotide sequence ID" value="NZ_BJYA01000013.1"/>
</dbReference>
<evidence type="ECO:0000259" key="1">
    <source>
        <dbReference type="PROSITE" id="PS50943"/>
    </source>
</evidence>
<dbReference type="InterPro" id="IPR010057">
    <property type="entry name" value="Transcription_activator_Rgg_C"/>
</dbReference>
<dbReference type="Pfam" id="PF21259">
    <property type="entry name" value="Rgg_C"/>
    <property type="match status" value="1"/>
</dbReference>
<accession>A0A511W5I2</accession>
<gene>
    <name evidence="2" type="primary">rgg</name>
    <name evidence="2" type="ORF">AHA02nite_19830</name>
</gene>
<dbReference type="Proteomes" id="UP000321440">
    <property type="component" value="Unassembled WGS sequence"/>
</dbReference>